<proteinExistence type="predicted"/>
<evidence type="ECO:0000313" key="1">
    <source>
        <dbReference type="EMBL" id="SCA80187.1"/>
    </source>
</evidence>
<organism evidence="1 2">
    <name type="scientific">Escherichia phage vB_Eco_slurp01</name>
    <dbReference type="NCBI Taxonomy" id="1874688"/>
    <lineage>
        <taxon>Viruses</taxon>
        <taxon>Duplodnaviria</taxon>
        <taxon>Heunggongvirae</taxon>
        <taxon>Uroviricota</taxon>
        <taxon>Caudoviricetes</taxon>
        <taxon>Asteriusvirus</taxon>
        <taxon>Asteriusvirus PBECO4</taxon>
    </lineage>
</organism>
<evidence type="ECO:0000313" key="2">
    <source>
        <dbReference type="Proteomes" id="UP000279386"/>
    </source>
</evidence>
<name>A0A1C3S6K2_9CAUD</name>
<protein>
    <submittedName>
        <fullName evidence="1">Uncharacterized protein</fullName>
    </submittedName>
</protein>
<dbReference type="Proteomes" id="UP000279386">
    <property type="component" value="Segment"/>
</dbReference>
<gene>
    <name evidence="1" type="ORF">PSLUR01_00210</name>
</gene>
<accession>A0A1C3S6K2</accession>
<dbReference type="EMBL" id="LT603033">
    <property type="protein sequence ID" value="SCA80187.1"/>
    <property type="molecule type" value="Genomic_DNA"/>
</dbReference>
<sequence>MEQFTQYRVNPQAMAYVEDHKTLPVLQPVKGHIYRAMAWSTAQDGYKTVAVGMYCGNGEWFDPNNPVAIDSTEKMKWADYIEDIS</sequence>
<reference evidence="1 2" key="1">
    <citation type="submission" date="2016-07" db="EMBL/GenBank/DDBJ databases">
        <authorList>
            <person name="Millard A."/>
        </authorList>
    </citation>
    <scope>NUCLEOTIDE SEQUENCE [LARGE SCALE GENOMIC DNA]</scope>
</reference>